<name>A0A178HFL4_9LACT</name>
<dbReference type="GO" id="GO:0003677">
    <property type="term" value="F:DNA binding"/>
    <property type="evidence" value="ECO:0007669"/>
    <property type="project" value="UniProtKB-UniRule"/>
</dbReference>
<dbReference type="PANTHER" id="PTHR43479:SF7">
    <property type="entry name" value="TETR-FAMILY TRANSCRIPTIONAL REGULATOR"/>
    <property type="match status" value="1"/>
</dbReference>
<dbReference type="InterPro" id="IPR009057">
    <property type="entry name" value="Homeodomain-like_sf"/>
</dbReference>
<keyword evidence="1" id="KW-0238">DNA-binding</keyword>
<reference evidence="2 3" key="1">
    <citation type="submission" date="2018-04" db="EMBL/GenBank/DDBJ databases">
        <title>Aerococcus urinae genomes.</title>
        <authorList>
            <person name="Hilt E."/>
            <person name="Gilbert N.M."/>
            <person name="Thomas-White K."/>
            <person name="Putonti C."/>
            <person name="Lewis A.L."/>
            <person name="Visck K.L."/>
            <person name="Wolfe A.J."/>
        </authorList>
    </citation>
    <scope>NUCLEOTIDE SEQUENCE [LARGE SCALE GENOMIC DNA]</scope>
    <source>
        <strain evidence="2 3">UMB7480</strain>
    </source>
</reference>
<evidence type="ECO:0000256" key="1">
    <source>
        <dbReference type="ARBA" id="ARBA00023125"/>
    </source>
</evidence>
<dbReference type="Gene3D" id="1.10.357.10">
    <property type="entry name" value="Tetracycline Repressor, domain 2"/>
    <property type="match status" value="1"/>
</dbReference>
<dbReference type="InterPro" id="IPR050624">
    <property type="entry name" value="HTH-type_Tx_Regulator"/>
</dbReference>
<dbReference type="PANTHER" id="PTHR43479">
    <property type="entry name" value="ACREF/ENVCD OPERON REPRESSOR-RELATED"/>
    <property type="match status" value="1"/>
</dbReference>
<comment type="caution">
    <text evidence="2">The sequence shown here is derived from an EMBL/GenBank/DDBJ whole genome shotgun (WGS) entry which is preliminary data.</text>
</comment>
<organism evidence="2 3">
    <name type="scientific">Aerococcus urinae</name>
    <dbReference type="NCBI Taxonomy" id="1376"/>
    <lineage>
        <taxon>Bacteria</taxon>
        <taxon>Bacillati</taxon>
        <taxon>Bacillota</taxon>
        <taxon>Bacilli</taxon>
        <taxon>Lactobacillales</taxon>
        <taxon>Aerococcaceae</taxon>
        <taxon>Aerococcus</taxon>
    </lineage>
</organism>
<dbReference type="SUPFAM" id="SSF46689">
    <property type="entry name" value="Homeodomain-like"/>
    <property type="match status" value="1"/>
</dbReference>
<dbReference type="EMBL" id="QMHM01000015">
    <property type="protein sequence ID" value="RAV78245.1"/>
    <property type="molecule type" value="Genomic_DNA"/>
</dbReference>
<evidence type="ECO:0000313" key="2">
    <source>
        <dbReference type="EMBL" id="RAV78245.1"/>
    </source>
</evidence>
<accession>A0A178HFL4</accession>
<dbReference type="PROSITE" id="PS50977">
    <property type="entry name" value="HTH_TETR_2"/>
    <property type="match status" value="1"/>
</dbReference>
<protein>
    <submittedName>
        <fullName evidence="2">TetR family transcriptional regulator</fullName>
    </submittedName>
</protein>
<gene>
    <name evidence="2" type="ORF">DBT54_07540</name>
</gene>
<dbReference type="AlphaFoldDB" id="A0A178HFL4"/>
<dbReference type="InterPro" id="IPR001647">
    <property type="entry name" value="HTH_TetR"/>
</dbReference>
<dbReference type="Pfam" id="PF00440">
    <property type="entry name" value="TetR_N"/>
    <property type="match status" value="1"/>
</dbReference>
<dbReference type="GeneID" id="86971405"/>
<evidence type="ECO:0000313" key="3">
    <source>
        <dbReference type="Proteomes" id="UP000251923"/>
    </source>
</evidence>
<proteinExistence type="predicted"/>
<sequence>MNTKIIIFLALEKLLKSKPFEKITVIEIAQAAHISRATFYRHFEDKFDLANWYYRQKAEEVFQDTSQDSPWYIFYGLSLFMGQEDATFMQVMLNERGQNSFFDFVSDIFYDYWLDRYQKNVQRSSTVKERFALAIWSRGGASVWQYRLNTQKRLEAKEMADLFEFSMPDFLKASEKTSSD</sequence>
<dbReference type="RefSeq" id="WP_064292776.1">
    <property type="nucleotide sequence ID" value="NZ_JASODP010000016.1"/>
</dbReference>
<dbReference type="Proteomes" id="UP000251923">
    <property type="component" value="Unassembled WGS sequence"/>
</dbReference>